<dbReference type="EMBL" id="HE575324">
    <property type="protein sequence ID" value="CCC95008.1"/>
    <property type="molecule type" value="Genomic_DNA"/>
</dbReference>
<evidence type="ECO:0000313" key="1">
    <source>
        <dbReference type="EMBL" id="CCC95008.1"/>
    </source>
</evidence>
<sequence>MRTLHQQHADDCIVTHYIIETAGATIPFPLFCFFTLIRKQSAHFPPVRVERRCTTEVTRTLCGVHAWVKRPGVTTAATEAAGSLGPCHVHQLCFLSTKATFFTLQVYGYSPKVSCGIL</sequence>
<accession>G0V038</accession>
<gene>
    <name evidence="1" type="ORF">TCIL3000_11_4130</name>
</gene>
<reference evidence="1" key="1">
    <citation type="journal article" date="2012" name="Proc. Natl. Acad. Sci. U.S.A.">
        <title>Antigenic diversity is generated by distinct evolutionary mechanisms in African trypanosome species.</title>
        <authorList>
            <person name="Jackson A.P."/>
            <person name="Berry A."/>
            <person name="Aslett M."/>
            <person name="Allison H.C."/>
            <person name="Burton P."/>
            <person name="Vavrova-Anderson J."/>
            <person name="Brown R."/>
            <person name="Browne H."/>
            <person name="Corton N."/>
            <person name="Hauser H."/>
            <person name="Gamble J."/>
            <person name="Gilderthorp R."/>
            <person name="Marcello L."/>
            <person name="McQuillan J."/>
            <person name="Otto T.D."/>
            <person name="Quail M.A."/>
            <person name="Sanders M.J."/>
            <person name="van Tonder A."/>
            <person name="Ginger M.L."/>
            <person name="Field M.C."/>
            <person name="Barry J.D."/>
            <person name="Hertz-Fowler C."/>
            <person name="Berriman M."/>
        </authorList>
    </citation>
    <scope>NUCLEOTIDE SEQUENCE</scope>
    <source>
        <strain evidence="1">IL3000</strain>
    </source>
</reference>
<proteinExistence type="predicted"/>
<name>G0V038_TRYCI</name>
<organism evidence="1">
    <name type="scientific">Trypanosoma congolense (strain IL3000)</name>
    <dbReference type="NCBI Taxonomy" id="1068625"/>
    <lineage>
        <taxon>Eukaryota</taxon>
        <taxon>Discoba</taxon>
        <taxon>Euglenozoa</taxon>
        <taxon>Kinetoplastea</taxon>
        <taxon>Metakinetoplastina</taxon>
        <taxon>Trypanosomatida</taxon>
        <taxon>Trypanosomatidae</taxon>
        <taxon>Trypanosoma</taxon>
        <taxon>Nannomonas</taxon>
    </lineage>
</organism>
<protein>
    <submittedName>
        <fullName evidence="1">Uncharacterized protein</fullName>
    </submittedName>
</protein>
<dbReference type="AlphaFoldDB" id="G0V038"/>